<gene>
    <name evidence="2" type="ORF">BAA01_14975</name>
</gene>
<evidence type="ECO:0000313" key="2">
    <source>
        <dbReference type="EMBL" id="OUM84388.1"/>
    </source>
</evidence>
<sequence length="96" mass="10993">MKRYDKAFKEEAVSLSNEIGPKKAAEQLGVSYYTLQDWRKQRALHGDGAFVGSGRAYASADKTAREIELEREINELRRANEILKDALAFFAKDRKR</sequence>
<protein>
    <submittedName>
        <fullName evidence="2">Transposase</fullName>
    </submittedName>
</protein>
<dbReference type="Pfam" id="PF01527">
    <property type="entry name" value="HTH_Tnp_1"/>
    <property type="match status" value="1"/>
</dbReference>
<dbReference type="InterPro" id="IPR002514">
    <property type="entry name" value="Transposase_8"/>
</dbReference>
<keyword evidence="1" id="KW-0175">Coiled coil</keyword>
<dbReference type="GO" id="GO:0004803">
    <property type="term" value="F:transposase activity"/>
    <property type="evidence" value="ECO:0007669"/>
    <property type="project" value="InterPro"/>
</dbReference>
<name>A0A1Y3PH15_9BACI</name>
<organism evidence="2 3">
    <name type="scientific">Bacillus thermozeamaize</name>
    <dbReference type="NCBI Taxonomy" id="230954"/>
    <lineage>
        <taxon>Bacteria</taxon>
        <taxon>Bacillati</taxon>
        <taxon>Bacillota</taxon>
        <taxon>Bacilli</taxon>
        <taxon>Bacillales</taxon>
        <taxon>Bacillaceae</taxon>
        <taxon>Bacillus</taxon>
    </lineage>
</organism>
<dbReference type="AlphaFoldDB" id="A0A1Y3PH15"/>
<dbReference type="GO" id="GO:0003677">
    <property type="term" value="F:DNA binding"/>
    <property type="evidence" value="ECO:0007669"/>
    <property type="project" value="InterPro"/>
</dbReference>
<dbReference type="Proteomes" id="UP000196475">
    <property type="component" value="Unassembled WGS sequence"/>
</dbReference>
<evidence type="ECO:0000256" key="1">
    <source>
        <dbReference type="SAM" id="Coils"/>
    </source>
</evidence>
<dbReference type="GO" id="GO:0006313">
    <property type="term" value="P:DNA transposition"/>
    <property type="evidence" value="ECO:0007669"/>
    <property type="project" value="InterPro"/>
</dbReference>
<proteinExistence type="predicted"/>
<comment type="caution">
    <text evidence="2">The sequence shown here is derived from an EMBL/GenBank/DDBJ whole genome shotgun (WGS) entry which is preliminary data.</text>
</comment>
<accession>A0A1Y3PH15</accession>
<dbReference type="EMBL" id="LZRT01000131">
    <property type="protein sequence ID" value="OUM84388.1"/>
    <property type="molecule type" value="Genomic_DNA"/>
</dbReference>
<dbReference type="Gene3D" id="1.10.10.60">
    <property type="entry name" value="Homeodomain-like"/>
    <property type="match status" value="1"/>
</dbReference>
<dbReference type="SUPFAM" id="SSF46689">
    <property type="entry name" value="Homeodomain-like"/>
    <property type="match status" value="1"/>
</dbReference>
<reference evidence="3" key="1">
    <citation type="submission" date="2016-06" db="EMBL/GenBank/DDBJ databases">
        <authorList>
            <person name="Nascimento L."/>
            <person name="Pereira R.V."/>
            <person name="Martins L.F."/>
            <person name="Quaggio R.B."/>
            <person name="Silva A.M."/>
            <person name="Setubal J.C."/>
        </authorList>
    </citation>
    <scope>NUCLEOTIDE SEQUENCE [LARGE SCALE GENOMIC DNA]</scope>
</reference>
<evidence type="ECO:0000313" key="3">
    <source>
        <dbReference type="Proteomes" id="UP000196475"/>
    </source>
</evidence>
<feature type="coiled-coil region" evidence="1">
    <location>
        <begin position="59"/>
        <end position="86"/>
    </location>
</feature>
<dbReference type="InterPro" id="IPR009057">
    <property type="entry name" value="Homeodomain-like_sf"/>
</dbReference>